<feature type="domain" description="SH3" evidence="7">
    <location>
        <begin position="1054"/>
        <end position="1113"/>
    </location>
</feature>
<dbReference type="EMBL" id="PZQS01000001">
    <property type="protein sequence ID" value="PVD39455.1"/>
    <property type="molecule type" value="Genomic_DNA"/>
</dbReference>
<sequence>MTRNWLSEQELHTQASPSPPMWSKRPILPPASPKLMTHNTTKALPLFKPQPVSRYEGQGMSESQSQSVPRASSVGRGDSKSKGMNLFRRQQEKLAQLGADVQAYSAQSSPGGIVPYTPSRSFSIDEGARTVPIIVQTGTNTASIEGYRPRRMRSTSEHADSYYVRPAHDSGFSPWQSGLQEQPLAGKNFGVGSYATLPAKPLSGLQHKPAALSLHEKVPPTQPLTVDADQPINDFDYHIYSTLPTIKPLRTNNHRLPIDLPELEKEAKFRDFSKPLWANTDLPGPSQPSGDDSHSPPSDNAVSSSDSRDTIIARSDDTKLSASQTSMEVRNEPKMIPVKVVHEESGRGFVPERPAGSAREKIAEFELQDQPWEKRGIDTAPKPDESYAWQPSQSSDASDVARVPTSSLSYTPLTTTSYSALPDSQPTMSTTSQSTVDHSKTNGIISSRGHLDTKDDELRLPSTQSPYITLLQKSRENGNLGDLNFTHIGKKPIMVTSEGQLPKGAQYLAQEVTIEGDQEHTDTYYVTPTKEETTATTTVERKPVVYEGIGPVDKEGVPLAFRKNVEERSQHDWYKQMYKSLHKTDKKEGKWTRWTFNPSHDNMRNSSSQQKNSTLVLFQSIKQNSVYEVLGYLGQQQSHFLKSSYTYFQVCTLYLVACRFSYWTPPSARNKIEIYKNQPRSIMDYEPGFSSIAFQEAKTVGSCMSYNPRKKNIFWMHHNPMVISRGFFKISFTVHDPVTFVFVSRTVQLVVSVRRRKVTSVRVEMERIPVKPIAACKSGGDIPSRGLQKAVPDKPRTVEPPVPPPPKQSSMLASSSATFPRSPAARQIFQQKQPQQQQQQQNKDKNTAVSPLTSYPTTSPALRSATLGHELPPSTAPAPPTRGDSSGGASRVGLVRAGRNSNAGGAVASHKSSSNISAAEQLQVRSLPPTAASVGSSATISVASAGASESPSSRAFKHQTSDVRRQQPQNVEKERRRREEEEAYRKKRLEQLYEEDRLKRMKKDEADAEARRHHDYFVNAQKSPISPNRFEESSSGQHAGAGLSVPPERRRGFQIQGKARALYNFTAQNPRELSFHKNDILYLMKQIDKHWYEGERQGRVGIFPANYVEVVTSIEAAQVAAMQAEGQARAKYNFTAQSSVELSLRKGEFVVLLRHVDENWFEGRIGGRQGIFPVNYVEVIREPSTPLITPAPSVITTPMTGTPEMMSPVSYDAAPTPPPQPSPSAFISQRSPSAGPYGYRPLQQQPSFGQSGGPSSLLVTAPVDSKAYITLSRQKPESDFGVQNVKSPLSPLNQQTSKMASPGQSWRTSPRQQGPTMPTSELQVDIQSKASPSVGGQAGGGKRPDDDLAVARYRALYAYRPQNEDELELREGDEVFVMEMCDDGWYVGTSARTGCFGTFPGNYVNRISQACGFALFEYVHACSHSRGVTLTVVMCMRMEEERIIIVHRTDLVRMRPSAQEQRELGRPQSDAALCAATLAPGGSESSLQAPGSCRQNVPR</sequence>
<evidence type="ECO:0000256" key="2">
    <source>
        <dbReference type="ARBA" id="ARBA00022443"/>
    </source>
</evidence>
<dbReference type="InterPro" id="IPR050384">
    <property type="entry name" value="Endophilin_SH3RF"/>
</dbReference>
<dbReference type="Proteomes" id="UP000245119">
    <property type="component" value="Linkage Group LG1"/>
</dbReference>
<evidence type="ECO:0000313" key="10">
    <source>
        <dbReference type="Proteomes" id="UP000245119"/>
    </source>
</evidence>
<dbReference type="CDD" id="cd11782">
    <property type="entry name" value="SH3_Sorbs_2"/>
    <property type="match status" value="1"/>
</dbReference>
<dbReference type="Pfam" id="PF14604">
    <property type="entry name" value="SH3_9"/>
    <property type="match status" value="2"/>
</dbReference>
<keyword evidence="2 5" id="KW-0728">SH3 domain</keyword>
<feature type="region of interest" description="Disordered" evidence="6">
    <location>
        <begin position="945"/>
        <end position="983"/>
    </location>
</feature>
<evidence type="ECO:0000256" key="4">
    <source>
        <dbReference type="ARBA" id="ARBA00022949"/>
    </source>
</evidence>
<dbReference type="SMART" id="SM00326">
    <property type="entry name" value="SH3"/>
    <property type="match status" value="3"/>
</dbReference>
<feature type="region of interest" description="Disordered" evidence="6">
    <location>
        <begin position="1025"/>
        <end position="1047"/>
    </location>
</feature>
<feature type="region of interest" description="Disordered" evidence="6">
    <location>
        <begin position="1275"/>
        <end position="1323"/>
    </location>
</feature>
<organism evidence="9 10">
    <name type="scientific">Pomacea canaliculata</name>
    <name type="common">Golden apple snail</name>
    <dbReference type="NCBI Taxonomy" id="400727"/>
    <lineage>
        <taxon>Eukaryota</taxon>
        <taxon>Metazoa</taxon>
        <taxon>Spiralia</taxon>
        <taxon>Lophotrochozoa</taxon>
        <taxon>Mollusca</taxon>
        <taxon>Gastropoda</taxon>
        <taxon>Caenogastropoda</taxon>
        <taxon>Architaenioglossa</taxon>
        <taxon>Ampullarioidea</taxon>
        <taxon>Ampullariidae</taxon>
        <taxon>Pomacea</taxon>
    </lineage>
</organism>
<evidence type="ECO:0000256" key="1">
    <source>
        <dbReference type="ARBA" id="ARBA00004282"/>
    </source>
</evidence>
<feature type="compositionally biased region" description="Polar residues" evidence="6">
    <location>
        <begin position="808"/>
        <end position="819"/>
    </location>
</feature>
<feature type="compositionally biased region" description="Low complexity" evidence="6">
    <location>
        <begin position="404"/>
        <end position="435"/>
    </location>
</feature>
<evidence type="ECO:0000256" key="6">
    <source>
        <dbReference type="SAM" id="MobiDB-lite"/>
    </source>
</evidence>
<feature type="region of interest" description="Disordered" evidence="6">
    <location>
        <begin position="1480"/>
        <end position="1499"/>
    </location>
</feature>
<dbReference type="PROSITE" id="PS50831">
    <property type="entry name" value="SOHO"/>
    <property type="match status" value="1"/>
</dbReference>
<comment type="subcellular location">
    <subcellularLocation>
        <location evidence="1">Cell junction</location>
    </subcellularLocation>
</comment>
<dbReference type="PRINTS" id="PR00452">
    <property type="entry name" value="SH3DOMAIN"/>
</dbReference>
<keyword evidence="3" id="KW-0677">Repeat</keyword>
<dbReference type="OrthoDB" id="19092at2759"/>
<dbReference type="STRING" id="400727.A0A2T7Q1A2"/>
<dbReference type="PANTHER" id="PTHR14167:SF116">
    <property type="entry name" value="CAP, ISOFORM AC"/>
    <property type="match status" value="1"/>
</dbReference>
<feature type="compositionally biased region" description="Low complexity" evidence="6">
    <location>
        <begin position="1241"/>
        <end position="1256"/>
    </location>
</feature>
<feature type="domain" description="SH3" evidence="7">
    <location>
        <begin position="1123"/>
        <end position="1182"/>
    </location>
</feature>
<accession>A0A2T7Q1A2</accession>
<feature type="compositionally biased region" description="Polar residues" evidence="6">
    <location>
        <begin position="1284"/>
        <end position="1323"/>
    </location>
</feature>
<feature type="compositionally biased region" description="Basic and acidic residues" evidence="6">
    <location>
        <begin position="449"/>
        <end position="459"/>
    </location>
</feature>
<dbReference type="Pfam" id="PF02208">
    <property type="entry name" value="Sorb"/>
    <property type="match status" value="1"/>
</dbReference>
<evidence type="ECO:0000256" key="5">
    <source>
        <dbReference type="PROSITE-ProRule" id="PRU00192"/>
    </source>
</evidence>
<feature type="region of interest" description="Disordered" evidence="6">
    <location>
        <begin position="1198"/>
        <end position="1256"/>
    </location>
</feature>
<feature type="region of interest" description="Disordered" evidence="6">
    <location>
        <begin position="373"/>
        <end position="459"/>
    </location>
</feature>
<dbReference type="InterPro" id="IPR036028">
    <property type="entry name" value="SH3-like_dom_sf"/>
</dbReference>
<feature type="compositionally biased region" description="Basic and acidic residues" evidence="6">
    <location>
        <begin position="306"/>
        <end position="319"/>
    </location>
</feature>
<feature type="compositionally biased region" description="Low complexity" evidence="6">
    <location>
        <begin position="827"/>
        <end position="841"/>
    </location>
</feature>
<dbReference type="SMART" id="SM00459">
    <property type="entry name" value="Sorb"/>
    <property type="match status" value="1"/>
</dbReference>
<dbReference type="Gene3D" id="2.30.30.40">
    <property type="entry name" value="SH3 Domains"/>
    <property type="match status" value="3"/>
</dbReference>
<keyword evidence="10" id="KW-1185">Reference proteome</keyword>
<name>A0A2T7Q1A2_POMCA</name>
<feature type="compositionally biased region" description="Polar residues" evidence="6">
    <location>
        <begin position="847"/>
        <end position="861"/>
    </location>
</feature>
<evidence type="ECO:0000259" key="7">
    <source>
        <dbReference type="PROSITE" id="PS50002"/>
    </source>
</evidence>
<dbReference type="Pfam" id="PF00018">
    <property type="entry name" value="SH3_1"/>
    <property type="match status" value="1"/>
</dbReference>
<protein>
    <recommendedName>
        <fullName evidence="11">SH3 domain-containing protein</fullName>
    </recommendedName>
</protein>
<reference evidence="9 10" key="1">
    <citation type="submission" date="2018-04" db="EMBL/GenBank/DDBJ databases">
        <title>The genome of golden apple snail Pomacea canaliculata provides insight into stress tolerance and invasive adaptation.</title>
        <authorList>
            <person name="Liu C."/>
            <person name="Liu B."/>
            <person name="Ren Y."/>
            <person name="Zhang Y."/>
            <person name="Wang H."/>
            <person name="Li S."/>
            <person name="Jiang F."/>
            <person name="Yin L."/>
            <person name="Zhang G."/>
            <person name="Qian W."/>
            <person name="Fan W."/>
        </authorList>
    </citation>
    <scope>NUCLEOTIDE SEQUENCE [LARGE SCALE GENOMIC DNA]</scope>
    <source>
        <strain evidence="9">SZHN2017</strain>
        <tissue evidence="9">Muscle</tissue>
    </source>
</reference>
<feature type="region of interest" description="Disordered" evidence="6">
    <location>
        <begin position="776"/>
        <end position="892"/>
    </location>
</feature>
<keyword evidence="4" id="KW-0965">Cell junction</keyword>
<dbReference type="CDD" id="cd11780">
    <property type="entry name" value="SH3_Sorbs_3"/>
    <property type="match status" value="1"/>
</dbReference>
<gene>
    <name evidence="9" type="ORF">C0Q70_02086</name>
</gene>
<evidence type="ECO:0008006" key="11">
    <source>
        <dbReference type="Google" id="ProtNLM"/>
    </source>
</evidence>
<dbReference type="PROSITE" id="PS50002">
    <property type="entry name" value="SH3"/>
    <property type="match status" value="3"/>
</dbReference>
<feature type="domain" description="SH3" evidence="7">
    <location>
        <begin position="1348"/>
        <end position="1409"/>
    </location>
</feature>
<feature type="compositionally biased region" description="Low complexity" evidence="6">
    <location>
        <begin position="281"/>
        <end position="299"/>
    </location>
</feature>
<evidence type="ECO:0000259" key="8">
    <source>
        <dbReference type="PROSITE" id="PS50831"/>
    </source>
</evidence>
<dbReference type="PANTHER" id="PTHR14167">
    <property type="entry name" value="SH3 DOMAIN-CONTAINING"/>
    <property type="match status" value="1"/>
</dbReference>
<feature type="domain" description="SoHo" evidence="8">
    <location>
        <begin position="540"/>
        <end position="610"/>
    </location>
</feature>
<feature type="compositionally biased region" description="Basic and acidic residues" evidence="6">
    <location>
        <begin position="373"/>
        <end position="385"/>
    </location>
</feature>
<feature type="compositionally biased region" description="Polar residues" evidence="6">
    <location>
        <begin position="1"/>
        <end position="16"/>
    </location>
</feature>
<dbReference type="GO" id="GO:0070161">
    <property type="term" value="C:anchoring junction"/>
    <property type="evidence" value="ECO:0007669"/>
    <property type="project" value="UniProtKB-SubCell"/>
</dbReference>
<feature type="region of interest" description="Disordered" evidence="6">
    <location>
        <begin position="276"/>
        <end position="331"/>
    </location>
</feature>
<feature type="compositionally biased region" description="Pro residues" evidence="6">
    <location>
        <begin position="798"/>
        <end position="807"/>
    </location>
</feature>
<feature type="compositionally biased region" description="Low complexity" evidence="6">
    <location>
        <begin position="56"/>
        <end position="67"/>
    </location>
</feature>
<feature type="region of interest" description="Disordered" evidence="6">
    <location>
        <begin position="1"/>
        <end position="83"/>
    </location>
</feature>
<proteinExistence type="predicted"/>
<comment type="caution">
    <text evidence="9">The sequence shown here is derived from an EMBL/GenBank/DDBJ whole genome shotgun (WGS) entry which is preliminary data.</text>
</comment>
<evidence type="ECO:0000256" key="3">
    <source>
        <dbReference type="ARBA" id="ARBA00022737"/>
    </source>
</evidence>
<dbReference type="FunFam" id="2.30.30.40:FF:000001">
    <property type="entry name" value="Sorbin and SH3 domain-containing protein 1 isoform 2"/>
    <property type="match status" value="1"/>
</dbReference>
<evidence type="ECO:0000313" key="9">
    <source>
        <dbReference type="EMBL" id="PVD39455.1"/>
    </source>
</evidence>
<dbReference type="CDD" id="cd11781">
    <property type="entry name" value="SH3_Sorbs_1"/>
    <property type="match status" value="1"/>
</dbReference>
<dbReference type="SUPFAM" id="SSF50044">
    <property type="entry name" value="SH3-domain"/>
    <property type="match status" value="3"/>
</dbReference>
<feature type="compositionally biased region" description="Basic and acidic residues" evidence="6">
    <location>
        <begin position="959"/>
        <end position="983"/>
    </location>
</feature>
<feature type="compositionally biased region" description="Polar residues" evidence="6">
    <location>
        <begin position="1483"/>
        <end position="1499"/>
    </location>
</feature>
<dbReference type="InterPro" id="IPR001452">
    <property type="entry name" value="SH3_domain"/>
</dbReference>
<dbReference type="InterPro" id="IPR003127">
    <property type="entry name" value="SoHo_dom"/>
</dbReference>